<comment type="caution">
    <text evidence="2">The sequence shown here is derived from an EMBL/GenBank/DDBJ whole genome shotgun (WGS) entry which is preliminary data.</text>
</comment>
<dbReference type="EMBL" id="RAXZ01000002">
    <property type="protein sequence ID" value="RKG55247.1"/>
    <property type="molecule type" value="Genomic_DNA"/>
</dbReference>
<dbReference type="Proteomes" id="UP000281084">
    <property type="component" value="Unassembled WGS sequence"/>
</dbReference>
<dbReference type="CDD" id="cd04301">
    <property type="entry name" value="NAT_SF"/>
    <property type="match status" value="1"/>
</dbReference>
<keyword evidence="2" id="KW-0808">Transferase</keyword>
<dbReference type="InterPro" id="IPR016181">
    <property type="entry name" value="Acyl_CoA_acyltransferase"/>
</dbReference>
<dbReference type="SUPFAM" id="SSF55729">
    <property type="entry name" value="Acyl-CoA N-acyltransferases (Nat)"/>
    <property type="match status" value="1"/>
</dbReference>
<evidence type="ECO:0000259" key="1">
    <source>
        <dbReference type="PROSITE" id="PS51186"/>
    </source>
</evidence>
<accession>A0A3A8G849</accession>
<dbReference type="RefSeq" id="WP_120364168.1">
    <property type="nucleotide sequence ID" value="NZ_RAXW01000007.1"/>
</dbReference>
<protein>
    <submittedName>
        <fullName evidence="2">GNAT family N-acetyltransferase</fullName>
    </submittedName>
</protein>
<gene>
    <name evidence="2" type="ORF">D7V64_02735</name>
</gene>
<name>A0A3A8G849_9GAMM</name>
<dbReference type="Gene3D" id="3.40.630.30">
    <property type="match status" value="1"/>
</dbReference>
<dbReference type="InterPro" id="IPR000182">
    <property type="entry name" value="GNAT_dom"/>
</dbReference>
<dbReference type="GO" id="GO:0016747">
    <property type="term" value="F:acyltransferase activity, transferring groups other than amino-acyl groups"/>
    <property type="evidence" value="ECO:0007669"/>
    <property type="project" value="InterPro"/>
</dbReference>
<reference evidence="2 3" key="1">
    <citation type="submission" date="2018-09" db="EMBL/GenBank/DDBJ databases">
        <title>The draft genome of Acinetobacter spp. strains.</title>
        <authorList>
            <person name="Qin J."/>
            <person name="Feng Y."/>
            <person name="Zong Z."/>
        </authorList>
    </citation>
    <scope>NUCLEOTIDE SEQUENCE [LARGE SCALE GENOMIC DNA]</scope>
    <source>
        <strain evidence="2 3">WCHAc060002</strain>
    </source>
</reference>
<sequence length="149" mass="17034">MQVRLALQSELNTILDLCKNLIHESPVFSKQRFNERTTTAFINHQINHDSVLVVLDEYENIIGAAICATFIDWRTGDRLAIEQGIYVLPEYRNTKAGILLVRGFKEWAVGHEADRIQIGTMSGIESERVVKLYEHLGFELVGYSLEQEI</sequence>
<evidence type="ECO:0000313" key="2">
    <source>
        <dbReference type="EMBL" id="RKG55247.1"/>
    </source>
</evidence>
<dbReference type="PROSITE" id="PS51186">
    <property type="entry name" value="GNAT"/>
    <property type="match status" value="1"/>
</dbReference>
<feature type="domain" description="N-acetyltransferase" evidence="1">
    <location>
        <begin position="1"/>
        <end position="149"/>
    </location>
</feature>
<organism evidence="2 3">
    <name type="scientific">Acinetobacter cumulans</name>
    <dbReference type="NCBI Taxonomy" id="2136182"/>
    <lineage>
        <taxon>Bacteria</taxon>
        <taxon>Pseudomonadati</taxon>
        <taxon>Pseudomonadota</taxon>
        <taxon>Gammaproteobacteria</taxon>
        <taxon>Moraxellales</taxon>
        <taxon>Moraxellaceae</taxon>
        <taxon>Acinetobacter</taxon>
    </lineage>
</organism>
<proteinExistence type="predicted"/>
<dbReference type="AlphaFoldDB" id="A0A3A8G849"/>
<dbReference type="Pfam" id="PF00583">
    <property type="entry name" value="Acetyltransf_1"/>
    <property type="match status" value="1"/>
</dbReference>
<evidence type="ECO:0000313" key="3">
    <source>
        <dbReference type="Proteomes" id="UP000281084"/>
    </source>
</evidence>